<feature type="region of interest" description="Disordered" evidence="3">
    <location>
        <begin position="1"/>
        <end position="45"/>
    </location>
</feature>
<dbReference type="GO" id="GO:0006406">
    <property type="term" value="P:mRNA export from nucleus"/>
    <property type="evidence" value="ECO:0007669"/>
    <property type="project" value="TreeGrafter"/>
</dbReference>
<dbReference type="PANTHER" id="PTHR19965:SF35">
    <property type="entry name" value="RNA ANNEALING PROTEIN YRA1"/>
    <property type="match status" value="1"/>
</dbReference>
<evidence type="ECO:0000313" key="6">
    <source>
        <dbReference type="Proteomes" id="UP000703269"/>
    </source>
</evidence>
<evidence type="ECO:0000256" key="3">
    <source>
        <dbReference type="SAM" id="MobiDB-lite"/>
    </source>
</evidence>
<dbReference type="PANTHER" id="PTHR19965">
    <property type="entry name" value="RNA AND EXPORT FACTOR BINDING PROTEIN"/>
    <property type="match status" value="1"/>
</dbReference>
<dbReference type="GO" id="GO:0005634">
    <property type="term" value="C:nucleus"/>
    <property type="evidence" value="ECO:0007669"/>
    <property type="project" value="TreeGrafter"/>
</dbReference>
<dbReference type="EMBL" id="BPQB01000021">
    <property type="protein sequence ID" value="GJE91444.1"/>
    <property type="molecule type" value="Genomic_DNA"/>
</dbReference>
<protein>
    <submittedName>
        <fullName evidence="5">RNA-binding protein</fullName>
    </submittedName>
</protein>
<sequence>MASLLERMNIDSTGSVGPVRNKSSRGGASPYTRSPRMPKGDVNDTWQHDMYATHNSLGARLGNKERPPKMNLSAAERALAEATGEKGIAIKGASSRGNVVEVSGLADGTTSEDVEAIFKRCGHITKHLMHSQRPVVVRLVFKNEKDAQAAVSKFNGQPADGRTLAVKIVGGSNATLAGRLSVAALDDIDSVDVLMDGGASGGSKLRSDEILAKDSRATVLVAPPGADPRDYTPNAPRGRGRGRGRGGRRRGGGGGGARMDIDS</sequence>
<feature type="compositionally biased region" description="Basic residues" evidence="3">
    <location>
        <begin position="238"/>
        <end position="251"/>
    </location>
</feature>
<dbReference type="PROSITE" id="PS50102">
    <property type="entry name" value="RRM"/>
    <property type="match status" value="1"/>
</dbReference>
<dbReference type="InterPro" id="IPR051229">
    <property type="entry name" value="ALYREF_mRNA_export"/>
</dbReference>
<dbReference type="SMART" id="SM00360">
    <property type="entry name" value="RRM"/>
    <property type="match status" value="1"/>
</dbReference>
<evidence type="ECO:0000256" key="2">
    <source>
        <dbReference type="PROSITE-ProRule" id="PRU00176"/>
    </source>
</evidence>
<evidence type="ECO:0000313" key="5">
    <source>
        <dbReference type="EMBL" id="GJE91444.1"/>
    </source>
</evidence>
<accession>A0A9P3GCR0</accession>
<dbReference type="Pfam" id="PF00076">
    <property type="entry name" value="RRM_1"/>
    <property type="match status" value="1"/>
</dbReference>
<proteinExistence type="predicted"/>
<feature type="domain" description="RRM" evidence="4">
    <location>
        <begin position="98"/>
        <end position="171"/>
    </location>
</feature>
<organism evidence="5 6">
    <name type="scientific">Phanerochaete sordida</name>
    <dbReference type="NCBI Taxonomy" id="48140"/>
    <lineage>
        <taxon>Eukaryota</taxon>
        <taxon>Fungi</taxon>
        <taxon>Dikarya</taxon>
        <taxon>Basidiomycota</taxon>
        <taxon>Agaricomycotina</taxon>
        <taxon>Agaricomycetes</taxon>
        <taxon>Polyporales</taxon>
        <taxon>Phanerochaetaceae</taxon>
        <taxon>Phanerochaete</taxon>
    </lineage>
</organism>
<dbReference type="InterPro" id="IPR000504">
    <property type="entry name" value="RRM_dom"/>
</dbReference>
<evidence type="ECO:0000259" key="4">
    <source>
        <dbReference type="PROSITE" id="PS50102"/>
    </source>
</evidence>
<dbReference type="Proteomes" id="UP000703269">
    <property type="component" value="Unassembled WGS sequence"/>
</dbReference>
<dbReference type="InterPro" id="IPR012677">
    <property type="entry name" value="Nucleotide-bd_a/b_plait_sf"/>
</dbReference>
<keyword evidence="1 2" id="KW-0694">RNA-binding</keyword>
<dbReference type="SUPFAM" id="SSF54928">
    <property type="entry name" value="RNA-binding domain, RBD"/>
    <property type="match status" value="1"/>
</dbReference>
<name>A0A9P3GCR0_9APHY</name>
<feature type="region of interest" description="Disordered" evidence="3">
    <location>
        <begin position="216"/>
        <end position="263"/>
    </location>
</feature>
<reference evidence="5 6" key="1">
    <citation type="submission" date="2021-08" db="EMBL/GenBank/DDBJ databases">
        <title>Draft Genome Sequence of Phanerochaete sordida strain YK-624.</title>
        <authorList>
            <person name="Mori T."/>
            <person name="Dohra H."/>
            <person name="Suzuki T."/>
            <person name="Kawagishi H."/>
            <person name="Hirai H."/>
        </authorList>
    </citation>
    <scope>NUCLEOTIDE SEQUENCE [LARGE SCALE GENOMIC DNA]</scope>
    <source>
        <strain evidence="5 6">YK-624</strain>
    </source>
</reference>
<keyword evidence="6" id="KW-1185">Reference proteome</keyword>
<gene>
    <name evidence="5" type="ORF">PsYK624_075940</name>
</gene>
<dbReference type="Gene3D" id="3.30.70.330">
    <property type="match status" value="1"/>
</dbReference>
<dbReference type="InterPro" id="IPR035979">
    <property type="entry name" value="RBD_domain_sf"/>
</dbReference>
<dbReference type="CDD" id="cd00590">
    <property type="entry name" value="RRM_SF"/>
    <property type="match status" value="1"/>
</dbReference>
<dbReference type="GO" id="GO:0003729">
    <property type="term" value="F:mRNA binding"/>
    <property type="evidence" value="ECO:0007669"/>
    <property type="project" value="TreeGrafter"/>
</dbReference>
<comment type="caution">
    <text evidence="5">The sequence shown here is derived from an EMBL/GenBank/DDBJ whole genome shotgun (WGS) entry which is preliminary data.</text>
</comment>
<dbReference type="OrthoDB" id="6159137at2759"/>
<dbReference type="AlphaFoldDB" id="A0A9P3GCR0"/>
<evidence type="ECO:0000256" key="1">
    <source>
        <dbReference type="ARBA" id="ARBA00022884"/>
    </source>
</evidence>